<keyword evidence="1" id="KW-0812">Transmembrane</keyword>
<accession>M5RQJ8</accession>
<gene>
    <name evidence="2" type="ORF">RMSM_01499</name>
</gene>
<keyword evidence="1" id="KW-1133">Transmembrane helix</keyword>
<evidence type="ECO:0000256" key="1">
    <source>
        <dbReference type="SAM" id="Phobius"/>
    </source>
</evidence>
<keyword evidence="3" id="KW-1185">Reference proteome</keyword>
<organism evidence="2 3">
    <name type="scientific">Rhodopirellula maiorica SM1</name>
    <dbReference type="NCBI Taxonomy" id="1265738"/>
    <lineage>
        <taxon>Bacteria</taxon>
        <taxon>Pseudomonadati</taxon>
        <taxon>Planctomycetota</taxon>
        <taxon>Planctomycetia</taxon>
        <taxon>Pirellulales</taxon>
        <taxon>Pirellulaceae</taxon>
        <taxon>Novipirellula</taxon>
    </lineage>
</organism>
<dbReference type="RefSeq" id="WP_008693403.1">
    <property type="nucleotide sequence ID" value="NZ_ANOG01000228.1"/>
</dbReference>
<comment type="caution">
    <text evidence="2">The sequence shown here is derived from an EMBL/GenBank/DDBJ whole genome shotgun (WGS) entry which is preliminary data.</text>
</comment>
<dbReference type="Proteomes" id="UP000011991">
    <property type="component" value="Unassembled WGS sequence"/>
</dbReference>
<evidence type="ECO:0000313" key="3">
    <source>
        <dbReference type="Proteomes" id="UP000011991"/>
    </source>
</evidence>
<proteinExistence type="predicted"/>
<keyword evidence="1" id="KW-0472">Membrane</keyword>
<dbReference type="EMBL" id="ANOG01000228">
    <property type="protein sequence ID" value="EMI21570.1"/>
    <property type="molecule type" value="Genomic_DNA"/>
</dbReference>
<feature type="non-terminal residue" evidence="2">
    <location>
        <position position="83"/>
    </location>
</feature>
<protein>
    <submittedName>
        <fullName evidence="2">Putative membrane protein</fullName>
    </submittedName>
</protein>
<name>M5RQJ8_9BACT</name>
<sequence length="83" mass="9338">MTKMIAPVLMLVLLVAPYVISRVFRRNHHSQDSAAVGVGLMFLLTGSSHFFRTAEMMEMLPDFLPFRYEAIILTGVLELLLAV</sequence>
<feature type="transmembrane region" description="Helical" evidence="1">
    <location>
        <begin position="31"/>
        <end position="51"/>
    </location>
</feature>
<reference evidence="2 3" key="1">
    <citation type="journal article" date="2013" name="Mar. Genomics">
        <title>Expression of sulfatases in Rhodopirellula baltica and the diversity of sulfatases in the genus Rhodopirellula.</title>
        <authorList>
            <person name="Wegner C.E."/>
            <person name="Richter-Heitmann T."/>
            <person name="Klindworth A."/>
            <person name="Klockow C."/>
            <person name="Richter M."/>
            <person name="Achstetter T."/>
            <person name="Glockner F.O."/>
            <person name="Harder J."/>
        </authorList>
    </citation>
    <scope>NUCLEOTIDE SEQUENCE [LARGE SCALE GENOMIC DNA]</scope>
    <source>
        <strain evidence="2 3">SM1</strain>
    </source>
</reference>
<evidence type="ECO:0000313" key="2">
    <source>
        <dbReference type="EMBL" id="EMI21570.1"/>
    </source>
</evidence>
<dbReference type="AlphaFoldDB" id="M5RQJ8"/>